<evidence type="ECO:0000313" key="2">
    <source>
        <dbReference type="EMBL" id="RLP84701.1"/>
    </source>
</evidence>
<keyword evidence="3" id="KW-1185">Reference proteome</keyword>
<organism evidence="1 3">
    <name type="scientific">Mycetocola lacteus</name>
    <dbReference type="NCBI Taxonomy" id="76637"/>
    <lineage>
        <taxon>Bacteria</taxon>
        <taxon>Bacillati</taxon>
        <taxon>Actinomycetota</taxon>
        <taxon>Actinomycetes</taxon>
        <taxon>Micrococcales</taxon>
        <taxon>Microbacteriaceae</taxon>
        <taxon>Mycetocola</taxon>
    </lineage>
</organism>
<comment type="caution">
    <text evidence="1">The sequence shown here is derived from an EMBL/GenBank/DDBJ whole genome shotgun (WGS) entry which is preliminary data.</text>
</comment>
<dbReference type="RefSeq" id="WP_121687174.1">
    <property type="nucleotide sequence ID" value="NZ_RCUY01000001.1"/>
</dbReference>
<reference evidence="1 3" key="1">
    <citation type="submission" date="2018-10" db="EMBL/GenBank/DDBJ databases">
        <authorList>
            <person name="Li J."/>
        </authorList>
    </citation>
    <scope>NUCLEOTIDE SEQUENCE [LARGE SCALE GENOMIC DNA]</scope>
    <source>
        <strain evidence="1 3">JCM 11654</strain>
    </source>
</reference>
<evidence type="ECO:0000313" key="3">
    <source>
        <dbReference type="Proteomes" id="UP000269438"/>
    </source>
</evidence>
<evidence type="ECO:0000313" key="1">
    <source>
        <dbReference type="EMBL" id="RLP80916.1"/>
    </source>
</evidence>
<dbReference type="EMBL" id="RCUY01000011">
    <property type="protein sequence ID" value="RLP80916.1"/>
    <property type="molecule type" value="Genomic_DNA"/>
</dbReference>
<sequence length="186" mass="19796">MSEIRFRFAVAADAPRIVALAARVFRGAPSRAGWASEVGMSSSRPTDLPLAAHWIRAENQRVLLGEVEGVLVAAAHVQHGRGDGALASVVNLRTQGNGGLRLGAFWVTPARTRCDVTSAMVAELDRMLRGSVRGEARELVIVTPEPALTAYFLRRGFIPSGEIFDLPPAGLTLRPTRFGGAVAVAT</sequence>
<protein>
    <recommendedName>
        <fullName evidence="4">GNAT family N-acetyltransferase</fullName>
    </recommendedName>
</protein>
<dbReference type="Proteomes" id="UP000269438">
    <property type="component" value="Unassembled WGS sequence"/>
</dbReference>
<dbReference type="InterPro" id="IPR016181">
    <property type="entry name" value="Acyl_CoA_acyltransferase"/>
</dbReference>
<dbReference type="SUPFAM" id="SSF55729">
    <property type="entry name" value="Acyl-CoA N-acyltransferases (Nat)"/>
    <property type="match status" value="1"/>
</dbReference>
<dbReference type="EMBL" id="RCUY01000001">
    <property type="protein sequence ID" value="RLP84701.1"/>
    <property type="molecule type" value="Genomic_DNA"/>
</dbReference>
<accession>A0A3L7AK50</accession>
<dbReference type="AlphaFoldDB" id="A0A3L7AK50"/>
<gene>
    <name evidence="2" type="ORF">D9V34_01500</name>
    <name evidence="1" type="ORF">D9V34_13795</name>
</gene>
<dbReference type="Gene3D" id="3.40.630.30">
    <property type="match status" value="1"/>
</dbReference>
<name>A0A3L7AK50_9MICO</name>
<proteinExistence type="predicted"/>
<dbReference type="OrthoDB" id="119501at2"/>
<evidence type="ECO:0008006" key="4">
    <source>
        <dbReference type="Google" id="ProtNLM"/>
    </source>
</evidence>